<dbReference type="AlphaFoldDB" id="A0A1D7QK17"/>
<dbReference type="KEGG" id="psty:BFS30_18615"/>
<feature type="signal peptide" evidence="1">
    <location>
        <begin position="1"/>
        <end position="23"/>
    </location>
</feature>
<proteinExistence type="predicted"/>
<dbReference type="OrthoDB" id="1467107at2"/>
<evidence type="ECO:0000313" key="2">
    <source>
        <dbReference type="EMBL" id="AOM79005.1"/>
    </source>
</evidence>
<sequence length="225" mass="24687">MLKSIKTGVLAAVLVSTAIFAHAQKKISEGSVTFGVSYSLTPEQEPMASMLPTETKVKFNGNMSRFELQQGPATITVISDNVSFNSLVLIDVPVAQMQIAVKGTKEDYEKEKANDPKFSDFKATGEKQKILTYNAEKYTYKDDKGGTYELWATNDIELPAGLMGQEFKEVKGTPIKFTKFNRGVKSTSTIKALNEEAAGPFTLDVPKGYDLKTMEEVMQMQGGGQ</sequence>
<evidence type="ECO:0000256" key="1">
    <source>
        <dbReference type="SAM" id="SignalP"/>
    </source>
</evidence>
<feature type="chain" id="PRO_5009098720" evidence="1">
    <location>
        <begin position="24"/>
        <end position="225"/>
    </location>
</feature>
<name>A0A1D7QK17_9SPHI</name>
<dbReference type="EMBL" id="CP017141">
    <property type="protein sequence ID" value="AOM79005.1"/>
    <property type="molecule type" value="Genomic_DNA"/>
</dbReference>
<keyword evidence="3" id="KW-1185">Reference proteome</keyword>
<organism evidence="2 3">
    <name type="scientific">Pedobacter steynii</name>
    <dbReference type="NCBI Taxonomy" id="430522"/>
    <lineage>
        <taxon>Bacteria</taxon>
        <taxon>Pseudomonadati</taxon>
        <taxon>Bacteroidota</taxon>
        <taxon>Sphingobacteriia</taxon>
        <taxon>Sphingobacteriales</taxon>
        <taxon>Sphingobacteriaceae</taxon>
        <taxon>Pedobacter</taxon>
    </lineage>
</organism>
<gene>
    <name evidence="2" type="ORF">BFS30_18615</name>
</gene>
<evidence type="ECO:0000313" key="3">
    <source>
        <dbReference type="Proteomes" id="UP000094313"/>
    </source>
</evidence>
<dbReference type="Proteomes" id="UP000094313">
    <property type="component" value="Chromosome"/>
</dbReference>
<accession>A0A1D7QK17</accession>
<protein>
    <submittedName>
        <fullName evidence="2">Uncharacterized protein</fullName>
    </submittedName>
</protein>
<dbReference type="RefSeq" id="WP_069380668.1">
    <property type="nucleotide sequence ID" value="NZ_CP017141.1"/>
</dbReference>
<reference evidence="2 3" key="1">
    <citation type="submission" date="2016-08" db="EMBL/GenBank/DDBJ databases">
        <authorList>
            <person name="Seilhamer J.J."/>
        </authorList>
    </citation>
    <scope>NUCLEOTIDE SEQUENCE [LARGE SCALE GENOMIC DNA]</scope>
    <source>
        <strain evidence="2 3">DX4</strain>
    </source>
</reference>
<keyword evidence="1" id="KW-0732">Signal</keyword>